<dbReference type="AlphaFoldDB" id="A0A7K1FUE1"/>
<accession>A0A7K1FUE1</accession>
<dbReference type="Proteomes" id="UP000460221">
    <property type="component" value="Unassembled WGS sequence"/>
</dbReference>
<dbReference type="Pfam" id="PF11066">
    <property type="entry name" value="DUF2867"/>
    <property type="match status" value="1"/>
</dbReference>
<comment type="caution">
    <text evidence="1">The sequence shown here is derived from an EMBL/GenBank/DDBJ whole genome shotgun (WGS) entry which is preliminary data.</text>
</comment>
<organism evidence="1 2">
    <name type="scientific">Nakamurella alba</name>
    <dbReference type="NCBI Taxonomy" id="2665158"/>
    <lineage>
        <taxon>Bacteria</taxon>
        <taxon>Bacillati</taxon>
        <taxon>Actinomycetota</taxon>
        <taxon>Actinomycetes</taxon>
        <taxon>Nakamurellales</taxon>
        <taxon>Nakamurellaceae</taxon>
        <taxon>Nakamurella</taxon>
    </lineage>
</organism>
<dbReference type="InterPro" id="IPR021295">
    <property type="entry name" value="DUF2867"/>
</dbReference>
<sequence>MDTLATPALRSAALDAIPAPDFADVAIRVLPEGAPADPELWARTVFGRPGVPVWVGAALALRQLVVPLIGVNRAPRNVFDVERVVGEEALILARDTHLDFACAIGVDTEQRLVRVTTAVRLHGMRGRIYFAPVRLAHPIVVQSMLAKAARHLAGTVDPAVTG</sequence>
<dbReference type="RefSeq" id="WP_154770780.1">
    <property type="nucleotide sequence ID" value="NZ_WLYK01000011.1"/>
</dbReference>
<gene>
    <name evidence="1" type="ORF">GIS00_23040</name>
</gene>
<proteinExistence type="predicted"/>
<reference evidence="1 2" key="1">
    <citation type="submission" date="2019-11" db="EMBL/GenBank/DDBJ databases">
        <authorList>
            <person name="Jiang L.-Q."/>
        </authorList>
    </citation>
    <scope>NUCLEOTIDE SEQUENCE [LARGE SCALE GENOMIC DNA]</scope>
    <source>
        <strain evidence="1 2">YIM 132087</strain>
    </source>
</reference>
<protein>
    <submittedName>
        <fullName evidence="1">DUF2867 domain-containing protein</fullName>
    </submittedName>
</protein>
<evidence type="ECO:0000313" key="2">
    <source>
        <dbReference type="Proteomes" id="UP000460221"/>
    </source>
</evidence>
<keyword evidence="2" id="KW-1185">Reference proteome</keyword>
<name>A0A7K1FUE1_9ACTN</name>
<evidence type="ECO:0000313" key="1">
    <source>
        <dbReference type="EMBL" id="MTD16813.1"/>
    </source>
</evidence>
<dbReference type="EMBL" id="WLYK01000011">
    <property type="protein sequence ID" value="MTD16813.1"/>
    <property type="molecule type" value="Genomic_DNA"/>
</dbReference>